<evidence type="ECO:0000313" key="2">
    <source>
        <dbReference type="Proteomes" id="UP000035050"/>
    </source>
</evidence>
<reference evidence="1" key="1">
    <citation type="submission" date="2016-06" db="EMBL/GenBank/DDBJ databases">
        <title>Pandoraea oxalativorans DSM 23570 Genome Sequencing.</title>
        <authorList>
            <person name="Ee R."/>
            <person name="Lim Y.-L."/>
            <person name="Yong D."/>
            <person name="Yin W.-F."/>
            <person name="Chan K.-G."/>
        </authorList>
    </citation>
    <scope>NUCLEOTIDE SEQUENCE</scope>
    <source>
        <strain evidence="1">DSM 23570</strain>
        <plasmid evidence="1">pPO70-1</plasmid>
    </source>
</reference>
<name>A0A0G3IG77_9BURK</name>
<protein>
    <submittedName>
        <fullName evidence="1">Uncharacterized protein</fullName>
    </submittedName>
</protein>
<dbReference type="AlphaFoldDB" id="A0A0G3IG77"/>
<dbReference type="EMBL" id="CP011518">
    <property type="protein sequence ID" value="AKK24841.1"/>
    <property type="molecule type" value="Genomic_DNA"/>
</dbReference>
<dbReference type="Proteomes" id="UP000035050">
    <property type="component" value="Plasmid pPO70-1"/>
</dbReference>
<gene>
    <name evidence="1" type="ORF">MB84_29140</name>
</gene>
<dbReference type="PATRIC" id="fig|573737.6.peg.5818"/>
<keyword evidence="1" id="KW-0614">Plasmid</keyword>
<dbReference type="OrthoDB" id="8945689at2"/>
<accession>A0A0G3IG77</accession>
<keyword evidence="2" id="KW-1185">Reference proteome</keyword>
<evidence type="ECO:0000313" key="1">
    <source>
        <dbReference type="EMBL" id="AKK24841.1"/>
    </source>
</evidence>
<organism evidence="1 2">
    <name type="scientific">Pandoraea oxalativorans</name>
    <dbReference type="NCBI Taxonomy" id="573737"/>
    <lineage>
        <taxon>Bacteria</taxon>
        <taxon>Pseudomonadati</taxon>
        <taxon>Pseudomonadota</taxon>
        <taxon>Betaproteobacteria</taxon>
        <taxon>Burkholderiales</taxon>
        <taxon>Burkholderiaceae</taxon>
        <taxon>Pandoraea</taxon>
    </lineage>
</organism>
<sequence>MTFTSTGSGASEGQLEAELTRATVQVARPDQRPLLVETTQRHLDVPAAAPDGWERLKHALATLFGARGVKFVVGGVNELTDPAELARPAGIDLHLDDPMAWFVRAEQAYGPRRHRVARYRTDNDAHRVYRDRAPVDAETQQKVTDLCAHAMVQNRANNLRAGRLLHIGTPSFTCWVPPLDERTSPRATPLPPSTYGAGNAHVRELARLAAQDNARLQAEIRAMLTGALFPAPRTPPLVIQVDGEDVINASLASLGEAGAALSNLAQLALPEAADLAPLLTKWARKHHLSAPPPNQMTFEVAKEAVFGRAIELIQRSLPADAALRRHVLATLARGEAAMHRVSRNNGLPVFENPRLEQRKIILFARRTFWHRLAHRVDIAFHSWQHTLHDDARVRFGAEARNVFPAHSLSTAMLLSKASYSVTNRNTELRSVRYEAQLALPPLCLRPHSFSNRTARKTYRITTDRRLRLSGARRVCGNSFMWMPARPGRDAKSRHARR</sequence>
<proteinExistence type="predicted"/>
<dbReference type="KEGG" id="pox:MB84_29140"/>
<dbReference type="RefSeq" id="WP_052654467.1">
    <property type="nucleotide sequence ID" value="NZ_CP011518.2"/>
</dbReference>
<geneLocation type="plasmid" evidence="1 2">
    <name>pPO70-1</name>
</geneLocation>